<keyword evidence="2" id="KW-1185">Reference proteome</keyword>
<gene>
    <name evidence="1" type="ORF">H0484_06300</name>
</gene>
<protein>
    <submittedName>
        <fullName evidence="1">Uncharacterized protein</fullName>
    </submittedName>
</protein>
<accession>A0ABS8CBG8</accession>
<sequence>MSKIRRAERLGYRVHLFTLANHVHDVHAIKTSMAIRSGGPVLARWLLRPEYIGQQAEHMQPWKKPGCNTHWTLWWGVFIDAPGHHNGPIETKEKLVAYTKLARAGELLLS</sequence>
<comment type="caution">
    <text evidence="1">The sequence shown here is derived from an EMBL/GenBank/DDBJ whole genome shotgun (WGS) entry which is preliminary data.</text>
</comment>
<evidence type="ECO:0000313" key="1">
    <source>
        <dbReference type="EMBL" id="MCB5363363.1"/>
    </source>
</evidence>
<organism evidence="1 2">
    <name type="scientific">Mesopusillimonas faecipullorum</name>
    <dbReference type="NCBI Taxonomy" id="2755040"/>
    <lineage>
        <taxon>Bacteria</taxon>
        <taxon>Pseudomonadati</taxon>
        <taxon>Pseudomonadota</taxon>
        <taxon>Betaproteobacteria</taxon>
        <taxon>Burkholderiales</taxon>
        <taxon>Alcaligenaceae</taxon>
        <taxon>Mesopusillimonas</taxon>
    </lineage>
</organism>
<dbReference type="EMBL" id="JACDXW010000002">
    <property type="protein sequence ID" value="MCB5363363.1"/>
    <property type="molecule type" value="Genomic_DNA"/>
</dbReference>
<dbReference type="Proteomes" id="UP000776983">
    <property type="component" value="Unassembled WGS sequence"/>
</dbReference>
<name>A0ABS8CBG8_9BURK</name>
<evidence type="ECO:0000313" key="2">
    <source>
        <dbReference type="Proteomes" id="UP000776983"/>
    </source>
</evidence>
<dbReference type="RefSeq" id="WP_226953683.1">
    <property type="nucleotide sequence ID" value="NZ_JACDXW010000002.1"/>
</dbReference>
<proteinExistence type="predicted"/>
<reference evidence="1 2" key="1">
    <citation type="submission" date="2020-07" db="EMBL/GenBank/DDBJ databases">
        <title>Pusillimonas sp. nov., isolated from poultry manure in Taiwan.</title>
        <authorList>
            <person name="Lin S.-Y."/>
            <person name="Tang Y.-S."/>
            <person name="Young C.-C."/>
        </authorList>
    </citation>
    <scope>NUCLEOTIDE SEQUENCE [LARGE SCALE GENOMIC DNA]</scope>
    <source>
        <strain evidence="1 2">CC-YST705</strain>
    </source>
</reference>